<dbReference type="SUPFAM" id="SSF57868">
    <property type="entry name" value="Metallothionein"/>
    <property type="match status" value="1"/>
</dbReference>
<organism evidence="3 4">
    <name type="scientific">Vreelandella malpeensis</name>
    <dbReference type="NCBI Taxonomy" id="1172368"/>
    <lineage>
        <taxon>Bacteria</taxon>
        <taxon>Pseudomonadati</taxon>
        <taxon>Pseudomonadota</taxon>
        <taxon>Gammaproteobacteria</taxon>
        <taxon>Oceanospirillales</taxon>
        <taxon>Halomonadaceae</taxon>
        <taxon>Vreelandella</taxon>
    </lineage>
</organism>
<keyword evidence="2" id="KW-0480">Metal-thiolate cluster</keyword>
<dbReference type="EMBL" id="WHVL01000002">
    <property type="protein sequence ID" value="MCB8888670.1"/>
    <property type="molecule type" value="Genomic_DNA"/>
</dbReference>
<proteinExistence type="predicted"/>
<name>A0ABS8DQZ3_9GAMM</name>
<evidence type="ECO:0000313" key="3">
    <source>
        <dbReference type="EMBL" id="MCB8888670.1"/>
    </source>
</evidence>
<reference evidence="3 4" key="1">
    <citation type="journal article" date="2021" name="Sci. Rep.">
        <title>Genome analysis of a halophilic bacterium Halomonas malpeensis YU-PRIM-29(T) reveals its exopolysaccharide and pigment producing capabilities.</title>
        <authorList>
            <person name="Athmika"/>
            <person name="Ghate S.D."/>
            <person name="Arun A.B."/>
            <person name="Rao S.S."/>
            <person name="Kumar S.T.A."/>
            <person name="Kandiyil M.K."/>
            <person name="Saptami K."/>
            <person name="Rekha P.D."/>
        </authorList>
    </citation>
    <scope>NUCLEOTIDE SEQUENCE [LARGE SCALE GENOMIC DNA]</scope>
    <source>
        <strain evidence="4">prim 29</strain>
    </source>
</reference>
<protein>
    <submittedName>
        <fullName evidence="3">Metallothionein</fullName>
    </submittedName>
</protein>
<dbReference type="InterPro" id="IPR000518">
    <property type="entry name" value="Metalthion_fam14_prok"/>
</dbReference>
<comment type="caution">
    <text evidence="3">The sequence shown here is derived from an EMBL/GenBank/DDBJ whole genome shotgun (WGS) entry which is preliminary data.</text>
</comment>
<evidence type="ECO:0000256" key="1">
    <source>
        <dbReference type="ARBA" id="ARBA00022723"/>
    </source>
</evidence>
<keyword evidence="4" id="KW-1185">Reference proteome</keyword>
<sequence>MSNQQCACPKCNCAVNEQSIEKNGQRFCSNACATGHADGSKDCGHDCHCG</sequence>
<keyword evidence="1" id="KW-0479">Metal-binding</keyword>
<dbReference type="Pfam" id="PF02069">
    <property type="entry name" value="Metallothio_Pro"/>
    <property type="match status" value="1"/>
</dbReference>
<evidence type="ECO:0000313" key="4">
    <source>
        <dbReference type="Proteomes" id="UP001319882"/>
    </source>
</evidence>
<accession>A0ABS8DQZ3</accession>
<dbReference type="Gene3D" id="2.30.170.10">
    <property type="match status" value="1"/>
</dbReference>
<dbReference type="Proteomes" id="UP001319882">
    <property type="component" value="Unassembled WGS sequence"/>
</dbReference>
<gene>
    <name evidence="3" type="ORF">GEV37_05995</name>
</gene>
<dbReference type="RefSeq" id="WP_227389340.1">
    <property type="nucleotide sequence ID" value="NZ_JBHSCJ010000010.1"/>
</dbReference>
<evidence type="ECO:0000256" key="2">
    <source>
        <dbReference type="ARBA" id="ARBA00022851"/>
    </source>
</evidence>
<dbReference type="InterPro" id="IPR017854">
    <property type="entry name" value="Metalthion_dom_sf"/>
</dbReference>